<dbReference type="SUPFAM" id="SSF47413">
    <property type="entry name" value="lambda repressor-like DNA-binding domains"/>
    <property type="match status" value="1"/>
</dbReference>
<reference evidence="6 7" key="1">
    <citation type="submission" date="2017-05" db="EMBL/GenBank/DDBJ databases">
        <title>Comparative genomic and metabolic analysis of manganese-oxidizing mechanisms in Celeribater manganoxidans DY25T: its adaption to the environment of polymetallic nodule.</title>
        <authorList>
            <person name="Wang X."/>
        </authorList>
    </citation>
    <scope>NUCLEOTIDE SEQUENCE [LARGE SCALE GENOMIC DNA]</scope>
    <source>
        <strain evidence="6 7">DY25</strain>
    </source>
</reference>
<dbReference type="GO" id="GO:0000976">
    <property type="term" value="F:transcription cis-regulatory region binding"/>
    <property type="evidence" value="ECO:0007669"/>
    <property type="project" value="TreeGrafter"/>
</dbReference>
<dbReference type="SUPFAM" id="SSF53822">
    <property type="entry name" value="Periplasmic binding protein-like I"/>
    <property type="match status" value="1"/>
</dbReference>
<dbReference type="PROSITE" id="PS00356">
    <property type="entry name" value="HTH_LACI_1"/>
    <property type="match status" value="1"/>
</dbReference>
<keyword evidence="7" id="KW-1185">Reference proteome</keyword>
<feature type="region of interest" description="Disordered" evidence="4">
    <location>
        <begin position="328"/>
        <end position="354"/>
    </location>
</feature>
<evidence type="ECO:0000256" key="2">
    <source>
        <dbReference type="ARBA" id="ARBA00023125"/>
    </source>
</evidence>
<dbReference type="EMBL" id="CP021404">
    <property type="protein sequence ID" value="ATI41557.1"/>
    <property type="molecule type" value="Genomic_DNA"/>
</dbReference>
<dbReference type="InterPro" id="IPR000843">
    <property type="entry name" value="HTH_LacI"/>
</dbReference>
<dbReference type="OrthoDB" id="7170131at2"/>
<evidence type="ECO:0000313" key="7">
    <source>
        <dbReference type="Proteomes" id="UP000219050"/>
    </source>
</evidence>
<accession>A0A291LY41</accession>
<dbReference type="CDD" id="cd01575">
    <property type="entry name" value="PBP1_GntR"/>
    <property type="match status" value="1"/>
</dbReference>
<feature type="domain" description="HTH lacI-type" evidence="5">
    <location>
        <begin position="19"/>
        <end position="73"/>
    </location>
</feature>
<dbReference type="InterPro" id="IPR046335">
    <property type="entry name" value="LacI/GalR-like_sensor"/>
</dbReference>
<dbReference type="PROSITE" id="PS50932">
    <property type="entry name" value="HTH_LACI_2"/>
    <property type="match status" value="1"/>
</dbReference>
<evidence type="ECO:0000313" key="6">
    <source>
        <dbReference type="EMBL" id="ATI41557.1"/>
    </source>
</evidence>
<keyword evidence="3" id="KW-0804">Transcription</keyword>
<dbReference type="InterPro" id="IPR010982">
    <property type="entry name" value="Lambda_DNA-bd_dom_sf"/>
</dbReference>
<gene>
    <name evidence="6" type="ORF">CBW24_05775</name>
</gene>
<evidence type="ECO:0000256" key="1">
    <source>
        <dbReference type="ARBA" id="ARBA00023015"/>
    </source>
</evidence>
<evidence type="ECO:0000256" key="3">
    <source>
        <dbReference type="ARBA" id="ARBA00023163"/>
    </source>
</evidence>
<dbReference type="CDD" id="cd01392">
    <property type="entry name" value="HTH_LacI"/>
    <property type="match status" value="1"/>
</dbReference>
<dbReference type="InterPro" id="IPR028082">
    <property type="entry name" value="Peripla_BP_I"/>
</dbReference>
<organism evidence="6 7">
    <name type="scientific">Pacificitalea manganoxidans</name>
    <dbReference type="NCBI Taxonomy" id="1411902"/>
    <lineage>
        <taxon>Bacteria</taxon>
        <taxon>Pseudomonadati</taxon>
        <taxon>Pseudomonadota</taxon>
        <taxon>Alphaproteobacteria</taxon>
        <taxon>Rhodobacterales</taxon>
        <taxon>Paracoccaceae</taxon>
        <taxon>Pacificitalea</taxon>
    </lineage>
</organism>
<sequence length="354" mass="37204">MDSADSPRSPRKRRKMQSITMTDVAQLAAVSPSTVSLYLRKPAAVSERISLRVKAAIDELGYVPNYVAGGLAAAGSRVVSVIVPSLRNAFFSETVTELERLLAQHGLQTLVGHTEYSREQEEALVRAALSWAPAAIVLTGCTHTQATRDLLRKTATPVVEMWELGCTPIDQAVGFSHEAAGRCIARRFIEQGYDSAAFLGARLGEDLRAAQRAQGFLDEMAEAGLPARLLEDAQPASTASGVRLLAAMDDAPARAVACSNDTLALGVLFEAQRRGISVPGTLAVAGFGDLDFAAQTVPPLTTIRPAADQIAAKVAGCILARDPLAGPGSAAEADSADAPRSHDTGFTFVPRASG</sequence>
<evidence type="ECO:0000259" key="5">
    <source>
        <dbReference type="PROSITE" id="PS50932"/>
    </source>
</evidence>
<keyword evidence="2" id="KW-0238">DNA-binding</keyword>
<dbReference type="Pfam" id="PF00356">
    <property type="entry name" value="LacI"/>
    <property type="match status" value="1"/>
</dbReference>
<dbReference type="Pfam" id="PF13377">
    <property type="entry name" value="Peripla_BP_3"/>
    <property type="match status" value="1"/>
</dbReference>
<protein>
    <recommendedName>
        <fullName evidence="5">HTH lacI-type domain-containing protein</fullName>
    </recommendedName>
</protein>
<dbReference type="Proteomes" id="UP000219050">
    <property type="component" value="Chromosome"/>
</dbReference>
<dbReference type="KEGG" id="cmag:CBW24_05775"/>
<dbReference type="AlphaFoldDB" id="A0A291LY41"/>
<dbReference type="PANTHER" id="PTHR30146">
    <property type="entry name" value="LACI-RELATED TRANSCRIPTIONAL REPRESSOR"/>
    <property type="match status" value="1"/>
</dbReference>
<dbReference type="Gene3D" id="3.40.50.2300">
    <property type="match status" value="2"/>
</dbReference>
<proteinExistence type="predicted"/>
<keyword evidence="1" id="KW-0805">Transcription regulation</keyword>
<name>A0A291LY41_9RHOB</name>
<dbReference type="Gene3D" id="1.10.260.40">
    <property type="entry name" value="lambda repressor-like DNA-binding domains"/>
    <property type="match status" value="1"/>
</dbReference>
<dbReference type="PANTHER" id="PTHR30146:SF33">
    <property type="entry name" value="TRANSCRIPTIONAL REGULATOR"/>
    <property type="match status" value="1"/>
</dbReference>
<evidence type="ECO:0000256" key="4">
    <source>
        <dbReference type="SAM" id="MobiDB-lite"/>
    </source>
</evidence>
<dbReference type="SMART" id="SM00354">
    <property type="entry name" value="HTH_LACI"/>
    <property type="match status" value="1"/>
</dbReference>
<dbReference type="GO" id="GO:0003700">
    <property type="term" value="F:DNA-binding transcription factor activity"/>
    <property type="evidence" value="ECO:0007669"/>
    <property type="project" value="TreeGrafter"/>
</dbReference>